<evidence type="ECO:0000256" key="1">
    <source>
        <dbReference type="ARBA" id="ARBA00004141"/>
    </source>
</evidence>
<keyword evidence="2 6" id="KW-0812">Transmembrane</keyword>
<keyword evidence="4 6" id="KW-0472">Membrane</keyword>
<dbReference type="InterPro" id="IPR049326">
    <property type="entry name" value="Rhodopsin_dom_fungi"/>
</dbReference>
<evidence type="ECO:0000256" key="3">
    <source>
        <dbReference type="ARBA" id="ARBA00022989"/>
    </source>
</evidence>
<sequence>MAFVIECILDTISWELGDTPMSDLVSAIDASIYFVAEALVRLAYAVFYLGVIPAELDLVWHRRVIVLSVCLHTALQTAFALLYLFQCGSPTKLLNVDANCLNAQTLNLIFVISYYADALLDWLMALMPITVVLKNEMNRRTKLTVAFILLLGCLAGTIAVVEIALSQGAGWLFNTDGSSNHDIILDILNTIETQLAILCLTLAALRPLFRRFLDDTTRKAGRPIKMRAQNDPEDMHLNASETCYDGAQSLYVSMAKI</sequence>
<evidence type="ECO:0000313" key="9">
    <source>
        <dbReference type="Proteomes" id="UP000799439"/>
    </source>
</evidence>
<keyword evidence="3 6" id="KW-1133">Transmembrane helix</keyword>
<feature type="transmembrane region" description="Helical" evidence="6">
    <location>
        <begin position="105"/>
        <end position="133"/>
    </location>
</feature>
<feature type="domain" description="Rhodopsin" evidence="7">
    <location>
        <begin position="29"/>
        <end position="211"/>
    </location>
</feature>
<proteinExistence type="inferred from homology"/>
<reference evidence="8" key="1">
    <citation type="journal article" date="2020" name="Stud. Mycol.">
        <title>101 Dothideomycetes genomes: a test case for predicting lifestyles and emergence of pathogens.</title>
        <authorList>
            <person name="Haridas S."/>
            <person name="Albert R."/>
            <person name="Binder M."/>
            <person name="Bloem J."/>
            <person name="Labutti K."/>
            <person name="Salamov A."/>
            <person name="Andreopoulos B."/>
            <person name="Baker S."/>
            <person name="Barry K."/>
            <person name="Bills G."/>
            <person name="Bluhm B."/>
            <person name="Cannon C."/>
            <person name="Castanera R."/>
            <person name="Culley D."/>
            <person name="Daum C."/>
            <person name="Ezra D."/>
            <person name="Gonzalez J."/>
            <person name="Henrissat B."/>
            <person name="Kuo A."/>
            <person name="Liang C."/>
            <person name="Lipzen A."/>
            <person name="Lutzoni F."/>
            <person name="Magnuson J."/>
            <person name="Mondo S."/>
            <person name="Nolan M."/>
            <person name="Ohm R."/>
            <person name="Pangilinan J."/>
            <person name="Park H.-J."/>
            <person name="Ramirez L."/>
            <person name="Alfaro M."/>
            <person name="Sun H."/>
            <person name="Tritt A."/>
            <person name="Yoshinaga Y."/>
            <person name="Zwiers L.-H."/>
            <person name="Turgeon B."/>
            <person name="Goodwin S."/>
            <person name="Spatafora J."/>
            <person name="Crous P."/>
            <person name="Grigoriev I."/>
        </authorList>
    </citation>
    <scope>NUCLEOTIDE SEQUENCE</scope>
    <source>
        <strain evidence="8">CBS 260.36</strain>
    </source>
</reference>
<evidence type="ECO:0000256" key="4">
    <source>
        <dbReference type="ARBA" id="ARBA00023136"/>
    </source>
</evidence>
<feature type="transmembrane region" description="Helical" evidence="6">
    <location>
        <begin position="187"/>
        <end position="209"/>
    </location>
</feature>
<dbReference type="GO" id="GO:0016020">
    <property type="term" value="C:membrane"/>
    <property type="evidence" value="ECO:0007669"/>
    <property type="project" value="UniProtKB-SubCell"/>
</dbReference>
<dbReference type="EMBL" id="ML996086">
    <property type="protein sequence ID" value="KAF2152805.1"/>
    <property type="molecule type" value="Genomic_DNA"/>
</dbReference>
<evidence type="ECO:0000256" key="2">
    <source>
        <dbReference type="ARBA" id="ARBA00022692"/>
    </source>
</evidence>
<protein>
    <recommendedName>
        <fullName evidence="7">Rhodopsin domain-containing protein</fullName>
    </recommendedName>
</protein>
<dbReference type="Proteomes" id="UP000799439">
    <property type="component" value="Unassembled WGS sequence"/>
</dbReference>
<evidence type="ECO:0000256" key="6">
    <source>
        <dbReference type="SAM" id="Phobius"/>
    </source>
</evidence>
<dbReference type="PANTHER" id="PTHR33048">
    <property type="entry name" value="PTH11-LIKE INTEGRAL MEMBRANE PROTEIN (AFU_ORTHOLOGUE AFUA_5G11245)"/>
    <property type="match status" value="1"/>
</dbReference>
<comment type="subcellular location">
    <subcellularLocation>
        <location evidence="1">Membrane</location>
        <topology evidence="1">Multi-pass membrane protein</topology>
    </subcellularLocation>
</comment>
<feature type="transmembrane region" description="Helical" evidence="6">
    <location>
        <begin position="30"/>
        <end position="52"/>
    </location>
</feature>
<evidence type="ECO:0000313" key="8">
    <source>
        <dbReference type="EMBL" id="KAF2152805.1"/>
    </source>
</evidence>
<dbReference type="OrthoDB" id="3903101at2759"/>
<keyword evidence="9" id="KW-1185">Reference proteome</keyword>
<comment type="similarity">
    <text evidence="5">Belongs to the SAT4 family.</text>
</comment>
<comment type="caution">
    <text evidence="8">The sequence shown here is derived from an EMBL/GenBank/DDBJ whole genome shotgun (WGS) entry which is preliminary data.</text>
</comment>
<dbReference type="PANTHER" id="PTHR33048:SF47">
    <property type="entry name" value="INTEGRAL MEMBRANE PROTEIN-RELATED"/>
    <property type="match status" value="1"/>
</dbReference>
<name>A0A9P4MFU3_9PEZI</name>
<gene>
    <name evidence="8" type="ORF">K461DRAFT_321759</name>
</gene>
<dbReference type="Pfam" id="PF20684">
    <property type="entry name" value="Fung_rhodopsin"/>
    <property type="match status" value="1"/>
</dbReference>
<dbReference type="AlphaFoldDB" id="A0A9P4MFU3"/>
<dbReference type="InterPro" id="IPR052337">
    <property type="entry name" value="SAT4-like"/>
</dbReference>
<feature type="transmembrane region" description="Helical" evidence="6">
    <location>
        <begin position="145"/>
        <end position="167"/>
    </location>
</feature>
<evidence type="ECO:0000256" key="5">
    <source>
        <dbReference type="ARBA" id="ARBA00038359"/>
    </source>
</evidence>
<evidence type="ECO:0000259" key="7">
    <source>
        <dbReference type="Pfam" id="PF20684"/>
    </source>
</evidence>
<organism evidence="8 9">
    <name type="scientific">Myriangium duriaei CBS 260.36</name>
    <dbReference type="NCBI Taxonomy" id="1168546"/>
    <lineage>
        <taxon>Eukaryota</taxon>
        <taxon>Fungi</taxon>
        <taxon>Dikarya</taxon>
        <taxon>Ascomycota</taxon>
        <taxon>Pezizomycotina</taxon>
        <taxon>Dothideomycetes</taxon>
        <taxon>Dothideomycetidae</taxon>
        <taxon>Myriangiales</taxon>
        <taxon>Myriangiaceae</taxon>
        <taxon>Myriangium</taxon>
    </lineage>
</organism>
<accession>A0A9P4MFU3</accession>
<feature type="transmembrane region" description="Helical" evidence="6">
    <location>
        <begin position="64"/>
        <end position="85"/>
    </location>
</feature>